<reference evidence="2 3" key="1">
    <citation type="submission" date="2020-08" db="EMBL/GenBank/DDBJ databases">
        <title>Functional genomics of gut bacteria from endangered species of beetles.</title>
        <authorList>
            <person name="Carlos-Shanley C."/>
        </authorList>
    </citation>
    <scope>NUCLEOTIDE SEQUENCE [LARGE SCALE GENOMIC DNA]</scope>
    <source>
        <strain evidence="2 3">S00198</strain>
    </source>
</reference>
<feature type="signal peptide" evidence="1">
    <location>
        <begin position="1"/>
        <end position="27"/>
    </location>
</feature>
<dbReference type="PANTHER" id="PTHR35841">
    <property type="entry name" value="PHOSPHONATES-BINDING PERIPLASMIC PROTEIN"/>
    <property type="match status" value="1"/>
</dbReference>
<dbReference type="SUPFAM" id="SSF53850">
    <property type="entry name" value="Periplasmic binding protein-like II"/>
    <property type="match status" value="1"/>
</dbReference>
<evidence type="ECO:0000256" key="1">
    <source>
        <dbReference type="SAM" id="SignalP"/>
    </source>
</evidence>
<dbReference type="EMBL" id="JACHLK010000019">
    <property type="protein sequence ID" value="MBB6563448.1"/>
    <property type="molecule type" value="Genomic_DNA"/>
</dbReference>
<keyword evidence="3" id="KW-1185">Reference proteome</keyword>
<gene>
    <name evidence="2" type="ORF">HNP48_006168</name>
</gene>
<comment type="caution">
    <text evidence="2">The sequence shown here is derived from an EMBL/GenBank/DDBJ whole genome shotgun (WGS) entry which is preliminary data.</text>
</comment>
<evidence type="ECO:0000313" key="2">
    <source>
        <dbReference type="EMBL" id="MBB6563448.1"/>
    </source>
</evidence>
<accession>A0A7X0PK46</accession>
<evidence type="ECO:0000313" key="3">
    <source>
        <dbReference type="Proteomes" id="UP000575083"/>
    </source>
</evidence>
<protein>
    <submittedName>
        <fullName evidence="2">Phosphate/phosphite/phosphonate ABC transporter binding protein</fullName>
    </submittedName>
</protein>
<dbReference type="Pfam" id="PF12974">
    <property type="entry name" value="Phosphonate-bd"/>
    <property type="match status" value="1"/>
</dbReference>
<name>A0A7X0PK46_9BURK</name>
<keyword evidence="1" id="KW-0732">Signal</keyword>
<sequence>MLFAKPLDARLCVLLSGATLLLGPVAAQTTASPPAKAPTARQAAAPAAPLFGGTREKLVVAMPKTYAKSETMLIWGDYFNHLARCGNLDLQNLQGESLERSVNIDTLGEKELIDGIIAGKVQLAQVNPGLVPQLVAAGQPAPFGVPGNKASGQRNSYKLILISRVDSPFTKPQDLVGKKIAHTTPTSNSGNLAPRALFPALGLVPDQNYEVVFSNGHERSVTGVMHGFYPAAAVASDLYQRMVVKGDVKGSSIRTLWESPPFMTETWTLGKEVSPEVQARVTKCSYSYSFSPKLRQLLPGNDSFLAINFERDFATVMEVYNKTQKAQAAAKAAKP</sequence>
<dbReference type="PANTHER" id="PTHR35841:SF1">
    <property type="entry name" value="PHOSPHONATES-BINDING PERIPLASMIC PROTEIN"/>
    <property type="match status" value="1"/>
</dbReference>
<dbReference type="AlphaFoldDB" id="A0A7X0PK46"/>
<dbReference type="Gene3D" id="3.40.190.10">
    <property type="entry name" value="Periplasmic binding protein-like II"/>
    <property type="match status" value="2"/>
</dbReference>
<proteinExistence type="predicted"/>
<dbReference type="Proteomes" id="UP000575083">
    <property type="component" value="Unassembled WGS sequence"/>
</dbReference>
<organism evidence="2 3">
    <name type="scientific">Acidovorax soli</name>
    <dbReference type="NCBI Taxonomy" id="592050"/>
    <lineage>
        <taxon>Bacteria</taxon>
        <taxon>Pseudomonadati</taxon>
        <taxon>Pseudomonadota</taxon>
        <taxon>Betaproteobacteria</taxon>
        <taxon>Burkholderiales</taxon>
        <taxon>Comamonadaceae</taxon>
        <taxon>Acidovorax</taxon>
    </lineage>
</organism>
<feature type="chain" id="PRO_5030812478" evidence="1">
    <location>
        <begin position="28"/>
        <end position="335"/>
    </location>
</feature>
<dbReference type="RefSeq" id="WP_184864500.1">
    <property type="nucleotide sequence ID" value="NZ_JACHLK010000019.1"/>
</dbReference>